<dbReference type="Proteomes" id="UP000013456">
    <property type="component" value="Chromosome 12"/>
</dbReference>
<gene>
    <name evidence="14" type="ORF">EGK_04878</name>
</gene>
<dbReference type="Gene3D" id="3.30.40.10">
    <property type="entry name" value="Zinc/RING finger domain, C3HC4 (zinc finger)"/>
    <property type="match status" value="1"/>
</dbReference>
<evidence type="ECO:0000256" key="4">
    <source>
        <dbReference type="ARBA" id="ARBA00022833"/>
    </source>
</evidence>
<dbReference type="SUPFAM" id="SSF63763">
    <property type="entry name" value="SAND domain-like"/>
    <property type="match status" value="1"/>
</dbReference>
<dbReference type="EMBL" id="CM001264">
    <property type="protein sequence ID" value="EHH21744.1"/>
    <property type="molecule type" value="Genomic_DNA"/>
</dbReference>
<keyword evidence="6" id="KW-0238">DNA-binding</keyword>
<dbReference type="SMART" id="SM00297">
    <property type="entry name" value="BROMO"/>
    <property type="match status" value="1"/>
</dbReference>
<dbReference type="InterPro" id="IPR001965">
    <property type="entry name" value="Znf_PHD"/>
</dbReference>
<dbReference type="SMART" id="SM00258">
    <property type="entry name" value="SAND"/>
    <property type="match status" value="1"/>
</dbReference>
<dbReference type="InterPro" id="IPR000770">
    <property type="entry name" value="SAND_dom"/>
</dbReference>
<dbReference type="PANTHER" id="PTHR46386:SF12">
    <property type="entry name" value="NUCLEAR AUTOANTIGEN SP-100"/>
    <property type="match status" value="1"/>
</dbReference>
<feature type="region of interest" description="Disordered" evidence="9">
    <location>
        <begin position="345"/>
        <end position="381"/>
    </location>
</feature>
<dbReference type="InterPro" id="IPR004865">
    <property type="entry name" value="HSR_dom"/>
</dbReference>
<dbReference type="GO" id="GO:0003677">
    <property type="term" value="F:DNA binding"/>
    <property type="evidence" value="ECO:0007669"/>
    <property type="project" value="UniProtKB-KW"/>
</dbReference>
<dbReference type="CDD" id="cd05501">
    <property type="entry name" value="Bromo_SP100C_like"/>
    <property type="match status" value="1"/>
</dbReference>
<feature type="compositionally biased region" description="Low complexity" evidence="9">
    <location>
        <begin position="460"/>
        <end position="471"/>
    </location>
</feature>
<proteinExistence type="predicted"/>
<feature type="compositionally biased region" description="Basic residues" evidence="9">
    <location>
        <begin position="521"/>
        <end position="532"/>
    </location>
</feature>
<accession>G7N944</accession>
<sequence length="876" mass="100477">MADGGGDLSTRSLNECISPIANETNPLPAHSHGLQRMFTEDQDVDEGLLCDAVFKHFKRHKVEISNAIKKTFPFLEGLRDRELITNKMFDDSQDSCRNLVPVQRVVYNVLSELEKMFSLPVLEALFSEVNLQEYPDLIHIYESFKNVIQDKLPLRESDGEEREERPGIQLSLEQGTGENSFQSLTWPRWDSPSHDGTTPPENGLSEHPCETEEINADRKDTTSDKNGSLGSQQTNEQSAQKTEPTESCEQVAVQVSNGDAGRETPCPLPCDEEGAEPHNHGIQINSCSVRLVDIKKEKPYRTSNAECRAQASDIIVISSDDSEGSTDVDEPLEVFISPVRSKPVINNDNSLESNEEKEGQEATCSRPQTVPEPMDSRKSSIFREGFRKRVIGQDCNFSDSSEEEALPEVLSRALRSKHGEKDPVTSRSTSTWGIPNRKRRFSSSDFSELSNGEELQETCSSSLRRGSGSELQGPENEKCPCVMCFPKGVPRSQEARTENSQASDMMDTMDVENNSTLEKHSGKRRKKRKHILKVNGLQRGRKKHRHRKHLTRNNKVPKERRQPRGRKTNNRPLKRRRKRGPRIPRDKNINFKQPALPVTCGDVKGTLYKERFKQGISKKCIQSEDGRWFTPREFEIEGGREASKNWKLSIRCGGYTLKFLMEKEFLPEPTSTRKKRILESHNNTLVDPCPENSNICGVCNKWGQLFCCDTCPRSFHEHCHIPLVEANKNPWSCIFCRIKAIQERCPESQPWHQESEVLMRQMLPEEQLKCEFLLLKVYCDPKSPFFASEPYYNKERSQGPQKPMWLNKVKRNLNEQAYSRVEGFVQDMRLIFHNHKEFYREDKFITLGIQVEDNFEKNFRNIFAIQETSKNIIMFI</sequence>
<dbReference type="SMART" id="SM00249">
    <property type="entry name" value="PHD"/>
    <property type="match status" value="1"/>
</dbReference>
<evidence type="ECO:0000256" key="6">
    <source>
        <dbReference type="ARBA" id="ARBA00023125"/>
    </source>
</evidence>
<feature type="domain" description="PHD-type" evidence="11">
    <location>
        <begin position="693"/>
        <end position="739"/>
    </location>
</feature>
<dbReference type="PROSITE" id="PS50014">
    <property type="entry name" value="BROMODOMAIN_2"/>
    <property type="match status" value="1"/>
</dbReference>
<dbReference type="SUPFAM" id="SSF47370">
    <property type="entry name" value="Bromodomain"/>
    <property type="match status" value="1"/>
</dbReference>
<evidence type="ECO:0008006" key="15">
    <source>
        <dbReference type="Google" id="ProtNLM"/>
    </source>
</evidence>
<keyword evidence="5 7" id="KW-0103">Bromodomain</keyword>
<dbReference type="InterPro" id="IPR019787">
    <property type="entry name" value="Znf_PHD-finger"/>
</dbReference>
<dbReference type="InterPro" id="IPR036427">
    <property type="entry name" value="Bromodomain-like_sf"/>
</dbReference>
<dbReference type="CDD" id="cd15541">
    <property type="entry name" value="PHD_TIF1_like"/>
    <property type="match status" value="1"/>
</dbReference>
<feature type="compositionally biased region" description="Polar residues" evidence="9">
    <location>
        <begin position="224"/>
        <end position="257"/>
    </location>
</feature>
<evidence type="ECO:0000256" key="2">
    <source>
        <dbReference type="ARBA" id="ARBA00022723"/>
    </source>
</evidence>
<evidence type="ECO:0000259" key="10">
    <source>
        <dbReference type="PROSITE" id="PS50014"/>
    </source>
</evidence>
<evidence type="ECO:0000256" key="9">
    <source>
        <dbReference type="SAM" id="MobiDB-lite"/>
    </source>
</evidence>
<feature type="region of interest" description="Disordered" evidence="9">
    <location>
        <begin position="515"/>
        <end position="589"/>
    </location>
</feature>
<dbReference type="InterPro" id="IPR001487">
    <property type="entry name" value="Bromodomain"/>
</dbReference>
<dbReference type="Gene3D" id="1.20.920.10">
    <property type="entry name" value="Bromodomain-like"/>
    <property type="match status" value="1"/>
</dbReference>
<evidence type="ECO:0000256" key="5">
    <source>
        <dbReference type="ARBA" id="ARBA00023117"/>
    </source>
</evidence>
<organism evidence="14">
    <name type="scientific">Macaca mulatta</name>
    <name type="common">Rhesus macaque</name>
    <dbReference type="NCBI Taxonomy" id="9544"/>
    <lineage>
        <taxon>Eukaryota</taxon>
        <taxon>Metazoa</taxon>
        <taxon>Chordata</taxon>
        <taxon>Craniata</taxon>
        <taxon>Vertebrata</taxon>
        <taxon>Euteleostomi</taxon>
        <taxon>Mammalia</taxon>
        <taxon>Eutheria</taxon>
        <taxon>Euarchontoglires</taxon>
        <taxon>Primates</taxon>
        <taxon>Haplorrhini</taxon>
        <taxon>Catarrhini</taxon>
        <taxon>Cercopithecidae</taxon>
        <taxon>Cercopithecinae</taxon>
        <taxon>Macaca</taxon>
    </lineage>
</organism>
<dbReference type="PANTHER" id="PTHR46386">
    <property type="entry name" value="NUCLEAR BODY PROTEIN SP140"/>
    <property type="match status" value="1"/>
</dbReference>
<dbReference type="FunFam" id="1.20.920.10:FF:000028">
    <property type="entry name" value="Nuclear autoantigen Sp-100"/>
    <property type="match status" value="1"/>
</dbReference>
<name>G7N944_MACMU</name>
<keyword evidence="4" id="KW-0862">Zinc</keyword>
<dbReference type="InterPro" id="IPR010919">
    <property type="entry name" value="SAND-like_dom_sf"/>
</dbReference>
<dbReference type="InterPro" id="IPR011011">
    <property type="entry name" value="Znf_FYVE_PHD"/>
</dbReference>
<dbReference type="PROSITE" id="PS50864">
    <property type="entry name" value="SAND"/>
    <property type="match status" value="1"/>
</dbReference>
<dbReference type="InterPro" id="IPR030411">
    <property type="entry name" value="Sp140_Bromo"/>
</dbReference>
<evidence type="ECO:0000259" key="11">
    <source>
        <dbReference type="PROSITE" id="PS50016"/>
    </source>
</evidence>
<dbReference type="Pfam" id="PF00439">
    <property type="entry name" value="Bromodomain"/>
    <property type="match status" value="1"/>
</dbReference>
<dbReference type="GO" id="GO:0006952">
    <property type="term" value="P:defense response"/>
    <property type="evidence" value="ECO:0007669"/>
    <property type="project" value="UniProtKB-ARBA"/>
</dbReference>
<feature type="domain" description="SAND" evidence="12">
    <location>
        <begin position="586"/>
        <end position="667"/>
    </location>
</feature>
<dbReference type="GO" id="GO:0005737">
    <property type="term" value="C:cytoplasm"/>
    <property type="evidence" value="ECO:0007669"/>
    <property type="project" value="UniProtKB-ARBA"/>
</dbReference>
<evidence type="ECO:0000256" key="7">
    <source>
        <dbReference type="PROSITE-ProRule" id="PRU00035"/>
    </source>
</evidence>
<dbReference type="FunFam" id="3.30.40.10:FF:000294">
    <property type="entry name" value="Nuclear autoantigen Sp-100"/>
    <property type="match status" value="1"/>
</dbReference>
<dbReference type="AlphaFoldDB" id="G7N944"/>
<protein>
    <recommendedName>
        <fullName evidence="15">Nuclear autoantigen Sp-100</fullName>
    </recommendedName>
</protein>
<dbReference type="PROSITE" id="PS50016">
    <property type="entry name" value="ZF_PHD_2"/>
    <property type="match status" value="1"/>
</dbReference>
<feature type="compositionally biased region" description="Basic and acidic residues" evidence="9">
    <location>
        <begin position="207"/>
        <end position="223"/>
    </location>
</feature>
<keyword evidence="2" id="KW-0479">Metal-binding</keyword>
<feature type="compositionally biased region" description="Basic residues" evidence="9">
    <location>
        <begin position="563"/>
        <end position="582"/>
    </location>
</feature>
<dbReference type="GO" id="GO:0005730">
    <property type="term" value="C:nucleolus"/>
    <property type="evidence" value="ECO:0007669"/>
    <property type="project" value="UniProtKB-ARBA"/>
</dbReference>
<feature type="domain" description="HSR" evidence="13">
    <location>
        <begin position="33"/>
        <end position="149"/>
    </location>
</feature>
<keyword evidence="3 8" id="KW-0863">Zinc-finger</keyword>
<dbReference type="Pfam" id="PF01342">
    <property type="entry name" value="SAND"/>
    <property type="match status" value="1"/>
</dbReference>
<dbReference type="InterPro" id="IPR013083">
    <property type="entry name" value="Znf_RING/FYVE/PHD"/>
</dbReference>
<feature type="compositionally biased region" description="Basic and acidic residues" evidence="9">
    <location>
        <begin position="155"/>
        <end position="166"/>
    </location>
</feature>
<dbReference type="SUPFAM" id="SSF57903">
    <property type="entry name" value="FYVE/PHD zinc finger"/>
    <property type="match status" value="1"/>
</dbReference>
<dbReference type="InterPro" id="IPR043563">
    <property type="entry name" value="Sp110/Sp140/Sp140L-like"/>
</dbReference>
<evidence type="ECO:0000256" key="8">
    <source>
        <dbReference type="PROSITE-ProRule" id="PRU00146"/>
    </source>
</evidence>
<evidence type="ECO:0000313" key="14">
    <source>
        <dbReference type="EMBL" id="EHH21744.1"/>
    </source>
</evidence>
<evidence type="ECO:0000259" key="12">
    <source>
        <dbReference type="PROSITE" id="PS50864"/>
    </source>
</evidence>
<dbReference type="GO" id="GO:0008270">
    <property type="term" value="F:zinc ion binding"/>
    <property type="evidence" value="ECO:0007669"/>
    <property type="project" value="UniProtKB-KW"/>
</dbReference>
<feature type="compositionally biased region" description="Polar residues" evidence="9">
    <location>
        <begin position="171"/>
        <end position="185"/>
    </location>
</feature>
<dbReference type="InterPro" id="IPR019786">
    <property type="entry name" value="Zinc_finger_PHD-type_CS"/>
</dbReference>
<dbReference type="PROSITE" id="PS01359">
    <property type="entry name" value="ZF_PHD_1"/>
    <property type="match status" value="1"/>
</dbReference>
<feature type="compositionally biased region" description="Basic residues" evidence="9">
    <location>
        <begin position="539"/>
        <end position="552"/>
    </location>
</feature>
<evidence type="ECO:0000259" key="13">
    <source>
        <dbReference type="PROSITE" id="PS51414"/>
    </source>
</evidence>
<dbReference type="PROSITE" id="PS51414">
    <property type="entry name" value="HSR"/>
    <property type="match status" value="1"/>
</dbReference>
<dbReference type="Gene3D" id="3.10.390.10">
    <property type="entry name" value="SAND domain-like"/>
    <property type="match status" value="1"/>
</dbReference>
<feature type="domain" description="Bromo" evidence="10">
    <location>
        <begin position="801"/>
        <end position="846"/>
    </location>
</feature>
<feature type="region of interest" description="Disordered" evidence="9">
    <location>
        <begin position="155"/>
        <end position="271"/>
    </location>
</feature>
<reference evidence="14" key="1">
    <citation type="journal article" date="2011" name="Nat. Biotechnol.">
        <title>Genome sequencing and comparison of two nonhuman primate animal models, the cynomolgus and Chinese rhesus macaques.</title>
        <authorList>
            <person name="Yan G."/>
            <person name="Zhang G."/>
            <person name="Fang X."/>
            <person name="Zhang Y."/>
            <person name="Li C."/>
            <person name="Ling F."/>
            <person name="Cooper D.N."/>
            <person name="Li Q."/>
            <person name="Li Y."/>
            <person name="van Gool A.J."/>
            <person name="Du H."/>
            <person name="Chen J."/>
            <person name="Chen R."/>
            <person name="Zhang P."/>
            <person name="Huang Z."/>
            <person name="Thompson J.R."/>
            <person name="Meng Y."/>
            <person name="Bai Y."/>
            <person name="Wang J."/>
            <person name="Zhuo M."/>
            <person name="Wang T."/>
            <person name="Huang Y."/>
            <person name="Wei L."/>
            <person name="Li J."/>
            <person name="Wang Z."/>
            <person name="Hu H."/>
            <person name="Yang P."/>
            <person name="Le L."/>
            <person name="Stenson P.D."/>
            <person name="Li B."/>
            <person name="Liu X."/>
            <person name="Ball E.V."/>
            <person name="An N."/>
            <person name="Huang Q."/>
            <person name="Zhang Y."/>
            <person name="Fan W."/>
            <person name="Zhang X."/>
            <person name="Li Y."/>
            <person name="Wang W."/>
            <person name="Katze M.G."/>
            <person name="Su B."/>
            <person name="Nielsen R."/>
            <person name="Yang H."/>
            <person name="Wang J."/>
            <person name="Wang X."/>
            <person name="Wang J."/>
        </authorList>
    </citation>
    <scope>NUCLEOTIDE SEQUENCE [LARGE SCALE GENOMIC DNA]</scope>
    <source>
        <strain evidence="14">CR-5</strain>
    </source>
</reference>
<evidence type="ECO:0000256" key="1">
    <source>
        <dbReference type="ARBA" id="ARBA00022553"/>
    </source>
</evidence>
<feature type="region of interest" description="Disordered" evidence="9">
    <location>
        <begin position="490"/>
        <end position="509"/>
    </location>
</feature>
<feature type="region of interest" description="Disordered" evidence="9">
    <location>
        <begin position="413"/>
        <end position="477"/>
    </location>
</feature>
<evidence type="ECO:0000256" key="3">
    <source>
        <dbReference type="ARBA" id="ARBA00022771"/>
    </source>
</evidence>
<dbReference type="Pfam" id="PF03172">
    <property type="entry name" value="HSR"/>
    <property type="match status" value="1"/>
</dbReference>
<keyword evidence="1" id="KW-0597">Phosphoprotein</keyword>
<dbReference type="FunFam" id="3.10.390.10:FF:000005">
    <property type="entry name" value="SP140 nuclear body protein"/>
    <property type="match status" value="1"/>
</dbReference>